<feature type="coiled-coil region" evidence="1">
    <location>
        <begin position="8"/>
        <end position="42"/>
    </location>
</feature>
<name>A0ABS4CF81_9ENTE</name>
<protein>
    <submittedName>
        <fullName evidence="2">Uncharacterized protein</fullName>
    </submittedName>
</protein>
<sequence length="129" mass="15540">MRKPTSEENEELKRFRELEHKLDELAEEMDKKITEFTELLIEEPLTYEKAIVLLRSFRWRCLKGSSKDFAVDQVEAFIRSRAMQREMTREKKELDENENTFGGRKITISMKNGTWEWSRRGFGFKKRTL</sequence>
<evidence type="ECO:0000256" key="1">
    <source>
        <dbReference type="SAM" id="Coils"/>
    </source>
</evidence>
<comment type="caution">
    <text evidence="2">The sequence shown here is derived from an EMBL/GenBank/DDBJ whole genome shotgun (WGS) entry which is preliminary data.</text>
</comment>
<dbReference type="Proteomes" id="UP000673375">
    <property type="component" value="Unassembled WGS sequence"/>
</dbReference>
<organism evidence="2 3">
    <name type="scientific">Enterococcus larvae</name>
    <dbReference type="NCBI Taxonomy" id="2794352"/>
    <lineage>
        <taxon>Bacteria</taxon>
        <taxon>Bacillati</taxon>
        <taxon>Bacillota</taxon>
        <taxon>Bacilli</taxon>
        <taxon>Lactobacillales</taxon>
        <taxon>Enterococcaceae</taxon>
        <taxon>Enterococcus</taxon>
    </lineage>
</organism>
<dbReference type="EMBL" id="JAEDXU010000001">
    <property type="protein sequence ID" value="MBP1045299.1"/>
    <property type="molecule type" value="Genomic_DNA"/>
</dbReference>
<accession>A0ABS4CF81</accession>
<evidence type="ECO:0000313" key="3">
    <source>
        <dbReference type="Proteomes" id="UP000673375"/>
    </source>
</evidence>
<dbReference type="RefSeq" id="WP_209556069.1">
    <property type="nucleotide sequence ID" value="NZ_JAEDXU010000001.1"/>
</dbReference>
<gene>
    <name evidence="2" type="ORF">I6N96_03350</name>
</gene>
<keyword evidence="3" id="KW-1185">Reference proteome</keyword>
<reference evidence="2 3" key="1">
    <citation type="submission" date="2020-12" db="EMBL/GenBank/DDBJ databases">
        <title>Vagococcus allomyrinae sp. nov. and Enterococcus lavae sp. nov., isolated from the larvae of Allomyrina dichotoma.</title>
        <authorList>
            <person name="Lee S.D."/>
        </authorList>
    </citation>
    <scope>NUCLEOTIDE SEQUENCE [LARGE SCALE GENOMIC DNA]</scope>
    <source>
        <strain evidence="2 3">BWM-S5</strain>
    </source>
</reference>
<keyword evidence="1" id="KW-0175">Coiled coil</keyword>
<evidence type="ECO:0000313" key="2">
    <source>
        <dbReference type="EMBL" id="MBP1045299.1"/>
    </source>
</evidence>
<proteinExistence type="predicted"/>